<dbReference type="Proteomes" id="UP001430172">
    <property type="component" value="Unassembled WGS sequence"/>
</dbReference>
<evidence type="ECO:0000256" key="4">
    <source>
        <dbReference type="SAM" id="SignalP"/>
    </source>
</evidence>
<evidence type="ECO:0000256" key="3">
    <source>
        <dbReference type="ARBA" id="ARBA00023295"/>
    </source>
</evidence>
<dbReference type="Gene3D" id="3.20.20.80">
    <property type="entry name" value="Glycosidases"/>
    <property type="match status" value="1"/>
</dbReference>
<feature type="domain" description="F5/8 type C" evidence="5">
    <location>
        <begin position="630"/>
        <end position="776"/>
    </location>
</feature>
<dbReference type="InterPro" id="IPR052764">
    <property type="entry name" value="GH20_Enzymes"/>
</dbReference>
<proteinExistence type="inferred from homology"/>
<dbReference type="InterPro" id="IPR015882">
    <property type="entry name" value="HEX_bac_N"/>
</dbReference>
<dbReference type="PANTHER" id="PTHR43678:SF1">
    <property type="entry name" value="BETA-N-ACETYLHEXOSAMINIDASE"/>
    <property type="match status" value="1"/>
</dbReference>
<name>A0ABS2CJF8_9MICO</name>
<evidence type="ECO:0000256" key="2">
    <source>
        <dbReference type="ARBA" id="ARBA00022801"/>
    </source>
</evidence>
<dbReference type="InterPro" id="IPR008979">
    <property type="entry name" value="Galactose-bd-like_sf"/>
</dbReference>
<accession>A0ABS2CJF8</accession>
<dbReference type="InterPro" id="IPR015883">
    <property type="entry name" value="Glyco_hydro_20_cat"/>
</dbReference>
<comment type="similarity">
    <text evidence="1">Belongs to the glycosyl hydrolase 20 family.</text>
</comment>
<dbReference type="EMBL" id="JAFDVD010000007">
    <property type="protein sequence ID" value="MBM6400026.1"/>
    <property type="molecule type" value="Genomic_DNA"/>
</dbReference>
<feature type="signal peptide" evidence="4">
    <location>
        <begin position="1"/>
        <end position="19"/>
    </location>
</feature>
<keyword evidence="2" id="KW-0378">Hydrolase</keyword>
<protein>
    <submittedName>
        <fullName evidence="6">Family 20 glycosylhydrolase</fullName>
    </submittedName>
</protein>
<dbReference type="Pfam" id="PF00754">
    <property type="entry name" value="F5_F8_type_C"/>
    <property type="match status" value="1"/>
</dbReference>
<sequence>MATTTLCLAGALAVPAAGAAPRGADAAPPLPPTIPALSSWTPAEGTWSLPSRARVVTSPQDARALSGTASLLARELRSVTHRAVSVAVLPPSRAREGDIVLDVKGRADGDSVAGQTHDLTVGRTLTVSARGEEGVFLGTRTVVQLLRQSTTLPRGSAHDTPAVAERSVMVDVARTYMSPAWLEDLVRQMSYLKYTHLHLHLTDDQAWRLPSRSHPEVVSEQHYTWAELRRLLALADRYHVTVVPEVNMPGHAQQIIDAHPELTLRDAAGTVRAGSIDLSQPAAWRIARDLYTEYARFFPGREFHLGADEWLTEREIGRYPQLQAEAQRRIGPDARARDLLYRFVNTAAATVRREGKTARMWNDQLVTGYVEAVDPRIVIDSWYDGSEFGWTPQTLAEAGHDLVNSAWTSLYYIQGITRTDPARIYEQVTPTTFDGGQTLTGAALERLRGLQFSVWGDLDPDAETENQVAYGIARPLRATAQVAWGSPRPTASWDDFLPVVRAVGDAPGFDTPLEPYDDVPVVTVSAAVDPLHPAEDAADRRLGTVLRTAGPAAEGTSVTLDLRTARKVVAVDLRTDPPGEAPAPLPCARLEASADGTTWRTVATLSGASEAHPLVTGPDPVRYVRLVTTCASPDPLRIAEIGIAVEQSSAPGLSSSLPVYDVYDLARAGDGDPSTFFWGGRGAQLDDYVLRDLGSVRDLAGVDVLMGDPPARDTDYLHEVLLEVSPDGSTWTELGRYRDTPEIHADAPAGTTARYLRLRSLAAQGSWTILRELAAR</sequence>
<gene>
    <name evidence="6" type="ORF">JQN70_06495</name>
</gene>
<dbReference type="Pfam" id="PF02838">
    <property type="entry name" value="Glyco_hydro_20b"/>
    <property type="match status" value="1"/>
</dbReference>
<reference evidence="6" key="1">
    <citation type="submission" date="2021-02" db="EMBL/GenBank/DDBJ databases">
        <title>Phycicoccus sp. MQZ13P-5T, whole genome shotgun sequence.</title>
        <authorList>
            <person name="Tuo L."/>
        </authorList>
    </citation>
    <scope>NUCLEOTIDE SEQUENCE</scope>
    <source>
        <strain evidence="6">MQZ13P-5</strain>
    </source>
</reference>
<keyword evidence="4" id="KW-0732">Signal</keyword>
<dbReference type="InterPro" id="IPR000421">
    <property type="entry name" value="FA58C"/>
</dbReference>
<dbReference type="SUPFAM" id="SSF51445">
    <property type="entry name" value="(Trans)glycosidases"/>
    <property type="match status" value="1"/>
</dbReference>
<dbReference type="RefSeq" id="WP_204130505.1">
    <property type="nucleotide sequence ID" value="NZ_JAFDVD010000007.1"/>
</dbReference>
<dbReference type="SUPFAM" id="SSF49785">
    <property type="entry name" value="Galactose-binding domain-like"/>
    <property type="match status" value="2"/>
</dbReference>
<organism evidence="6 7">
    <name type="scientific">Phycicoccus sonneratiae</name>
    <dbReference type="NCBI Taxonomy" id="2807628"/>
    <lineage>
        <taxon>Bacteria</taxon>
        <taxon>Bacillati</taxon>
        <taxon>Actinomycetota</taxon>
        <taxon>Actinomycetes</taxon>
        <taxon>Micrococcales</taxon>
        <taxon>Intrasporangiaceae</taxon>
        <taxon>Phycicoccus</taxon>
    </lineage>
</organism>
<evidence type="ECO:0000259" key="5">
    <source>
        <dbReference type="PROSITE" id="PS50022"/>
    </source>
</evidence>
<dbReference type="PROSITE" id="PS50022">
    <property type="entry name" value="FA58C_3"/>
    <property type="match status" value="1"/>
</dbReference>
<keyword evidence="3" id="KW-0326">Glycosidase</keyword>
<evidence type="ECO:0000313" key="6">
    <source>
        <dbReference type="EMBL" id="MBM6400026.1"/>
    </source>
</evidence>
<dbReference type="PANTHER" id="PTHR43678">
    <property type="entry name" value="PUTATIVE (AFU_ORTHOLOGUE AFUA_2G00640)-RELATED"/>
    <property type="match status" value="1"/>
</dbReference>
<dbReference type="Gene3D" id="3.30.379.10">
    <property type="entry name" value="Chitobiase/beta-hexosaminidase domain 2-like"/>
    <property type="match status" value="1"/>
</dbReference>
<dbReference type="Pfam" id="PF00728">
    <property type="entry name" value="Glyco_hydro_20"/>
    <property type="match status" value="1"/>
</dbReference>
<evidence type="ECO:0000256" key="1">
    <source>
        <dbReference type="ARBA" id="ARBA00006285"/>
    </source>
</evidence>
<dbReference type="Gene3D" id="2.60.120.260">
    <property type="entry name" value="Galactose-binding domain-like"/>
    <property type="match status" value="2"/>
</dbReference>
<dbReference type="InterPro" id="IPR029018">
    <property type="entry name" value="Hex-like_dom2"/>
</dbReference>
<dbReference type="SUPFAM" id="SSF55545">
    <property type="entry name" value="beta-N-acetylhexosaminidase-like domain"/>
    <property type="match status" value="1"/>
</dbReference>
<evidence type="ECO:0000313" key="7">
    <source>
        <dbReference type="Proteomes" id="UP001430172"/>
    </source>
</evidence>
<feature type="chain" id="PRO_5047093252" evidence="4">
    <location>
        <begin position="20"/>
        <end position="776"/>
    </location>
</feature>
<dbReference type="PRINTS" id="PR00738">
    <property type="entry name" value="GLHYDRLASE20"/>
</dbReference>
<comment type="caution">
    <text evidence="6">The sequence shown here is derived from an EMBL/GenBank/DDBJ whole genome shotgun (WGS) entry which is preliminary data.</text>
</comment>
<keyword evidence="7" id="KW-1185">Reference proteome</keyword>
<dbReference type="InterPro" id="IPR017853">
    <property type="entry name" value="GH"/>
</dbReference>
<dbReference type="InterPro" id="IPR025705">
    <property type="entry name" value="Beta_hexosaminidase_sua/sub"/>
</dbReference>